<keyword evidence="3" id="KW-1185">Reference proteome</keyword>
<dbReference type="PROSITE" id="PS51257">
    <property type="entry name" value="PROKAR_LIPOPROTEIN"/>
    <property type="match status" value="1"/>
</dbReference>
<evidence type="ECO:0000256" key="1">
    <source>
        <dbReference type="SAM" id="Phobius"/>
    </source>
</evidence>
<reference evidence="2" key="1">
    <citation type="journal article" date="2023" name="Mol. Phylogenet. Evol.">
        <title>Genome-scale phylogeny and comparative genomics of the fungal order Sordariales.</title>
        <authorList>
            <person name="Hensen N."/>
            <person name="Bonometti L."/>
            <person name="Westerberg I."/>
            <person name="Brannstrom I.O."/>
            <person name="Guillou S."/>
            <person name="Cros-Aarteil S."/>
            <person name="Calhoun S."/>
            <person name="Haridas S."/>
            <person name="Kuo A."/>
            <person name="Mondo S."/>
            <person name="Pangilinan J."/>
            <person name="Riley R."/>
            <person name="LaButti K."/>
            <person name="Andreopoulos B."/>
            <person name="Lipzen A."/>
            <person name="Chen C."/>
            <person name="Yan M."/>
            <person name="Daum C."/>
            <person name="Ng V."/>
            <person name="Clum A."/>
            <person name="Steindorff A."/>
            <person name="Ohm R.A."/>
            <person name="Martin F."/>
            <person name="Silar P."/>
            <person name="Natvig D.O."/>
            <person name="Lalanne C."/>
            <person name="Gautier V."/>
            <person name="Ament-Velasquez S.L."/>
            <person name="Kruys A."/>
            <person name="Hutchinson M.I."/>
            <person name="Powell A.J."/>
            <person name="Barry K."/>
            <person name="Miller A.N."/>
            <person name="Grigoriev I.V."/>
            <person name="Debuchy R."/>
            <person name="Gladieux P."/>
            <person name="Hiltunen Thoren M."/>
            <person name="Johannesson H."/>
        </authorList>
    </citation>
    <scope>NUCLEOTIDE SEQUENCE</scope>
    <source>
        <strain evidence="2">CBS 118394</strain>
    </source>
</reference>
<dbReference type="EMBL" id="JAUEDM010000006">
    <property type="protein sequence ID" value="KAK3315579.1"/>
    <property type="molecule type" value="Genomic_DNA"/>
</dbReference>
<evidence type="ECO:0000313" key="3">
    <source>
        <dbReference type="Proteomes" id="UP001283341"/>
    </source>
</evidence>
<gene>
    <name evidence="2" type="ORF">B0H66DRAFT_565610</name>
</gene>
<keyword evidence="1" id="KW-0472">Membrane</keyword>
<accession>A0AAE0HZ59</accession>
<keyword evidence="1" id="KW-1133">Transmembrane helix</keyword>
<protein>
    <submittedName>
        <fullName evidence="2">Uncharacterized protein</fullName>
    </submittedName>
</protein>
<dbReference type="Proteomes" id="UP001283341">
    <property type="component" value="Unassembled WGS sequence"/>
</dbReference>
<comment type="caution">
    <text evidence="2">The sequence shown here is derived from an EMBL/GenBank/DDBJ whole genome shotgun (WGS) entry which is preliminary data.</text>
</comment>
<name>A0AAE0HZ59_9PEZI</name>
<organism evidence="2 3">
    <name type="scientific">Apodospora peruviana</name>
    <dbReference type="NCBI Taxonomy" id="516989"/>
    <lineage>
        <taxon>Eukaryota</taxon>
        <taxon>Fungi</taxon>
        <taxon>Dikarya</taxon>
        <taxon>Ascomycota</taxon>
        <taxon>Pezizomycotina</taxon>
        <taxon>Sordariomycetes</taxon>
        <taxon>Sordariomycetidae</taxon>
        <taxon>Sordariales</taxon>
        <taxon>Lasiosphaeriaceae</taxon>
        <taxon>Apodospora</taxon>
    </lineage>
</organism>
<dbReference type="AlphaFoldDB" id="A0AAE0HZ59"/>
<evidence type="ECO:0000313" key="2">
    <source>
        <dbReference type="EMBL" id="KAK3315579.1"/>
    </source>
</evidence>
<feature type="transmembrane region" description="Helical" evidence="1">
    <location>
        <begin position="21"/>
        <end position="40"/>
    </location>
</feature>
<reference evidence="2" key="2">
    <citation type="submission" date="2023-06" db="EMBL/GenBank/DDBJ databases">
        <authorList>
            <consortium name="Lawrence Berkeley National Laboratory"/>
            <person name="Haridas S."/>
            <person name="Hensen N."/>
            <person name="Bonometti L."/>
            <person name="Westerberg I."/>
            <person name="Brannstrom I.O."/>
            <person name="Guillou S."/>
            <person name="Cros-Aarteil S."/>
            <person name="Calhoun S."/>
            <person name="Kuo A."/>
            <person name="Mondo S."/>
            <person name="Pangilinan J."/>
            <person name="Riley R."/>
            <person name="Labutti K."/>
            <person name="Andreopoulos B."/>
            <person name="Lipzen A."/>
            <person name="Chen C."/>
            <person name="Yanf M."/>
            <person name="Daum C."/>
            <person name="Ng V."/>
            <person name="Clum A."/>
            <person name="Steindorff A."/>
            <person name="Ohm R."/>
            <person name="Martin F."/>
            <person name="Silar P."/>
            <person name="Natvig D."/>
            <person name="Lalanne C."/>
            <person name="Gautier V."/>
            <person name="Ament-Velasquez S.L."/>
            <person name="Kruys A."/>
            <person name="Hutchinson M.I."/>
            <person name="Powell A.J."/>
            <person name="Barry K."/>
            <person name="Miller A.N."/>
            <person name="Grigoriev I.V."/>
            <person name="Debuchy R."/>
            <person name="Gladieux P."/>
            <person name="Thoren M.H."/>
            <person name="Johannesson H."/>
        </authorList>
    </citation>
    <scope>NUCLEOTIDE SEQUENCE</scope>
    <source>
        <strain evidence="2">CBS 118394</strain>
    </source>
</reference>
<keyword evidence="1" id="KW-0812">Transmembrane</keyword>
<feature type="transmembrane region" description="Helical" evidence="1">
    <location>
        <begin position="60"/>
        <end position="81"/>
    </location>
</feature>
<proteinExistence type="predicted"/>
<sequence length="126" mass="14409">MIAANHKEHQNSHPLVNSRTAISSISYLFAVTIACFALHSHLPSMLWSIRTTAATYRGPFVWRMSAGGVAFLKELLVFFSFSNARLTARCLFWGSAVAPDVWSFCHLRQDDVPQLPWELWKRMKRV</sequence>